<evidence type="ECO:0000313" key="11">
    <source>
        <dbReference type="Proteomes" id="UP000646053"/>
    </source>
</evidence>
<evidence type="ECO:0000256" key="1">
    <source>
        <dbReference type="ARBA" id="ARBA00004167"/>
    </source>
</evidence>
<comment type="subcellular location">
    <subcellularLocation>
        <location evidence="1">Membrane</location>
        <topology evidence="1">Single-pass membrane protein</topology>
    </subcellularLocation>
</comment>
<sequence length="466" mass="52010">MLNPVPQKRRTPVFEPHPLPPPEQLKPSEQGVGISPSQWSDSLQTMLDQPPSTLPIRFTLGGIVFCTCFAAWAWFGQINEVAHAQGKLEPKGQAYKVQSSELGKIQHVFVKEGQAIKAGQAIAELDNDVALYDIERLERELASAQTELQQMQFMLGQNRLQANLRTLMAQEKTAMHQGDIKQARSEAMTSQALIDQLQTDVSAQTERLERLQPLVQEGAIAQEYIFSAEQSLRDRQRTITEHQGSLQKNTAIVERLQSELTQKQAEVKEVQLESQQQFQQLEIQITQQHAKIDGLMTQIKTAQTKLKQRFVYAPVSGVVSTLNVKHPGEVLQTGQALAEIAPSHQPLTLSAVLPNQEAGFVKPGMTVQLKFDAFPYQDYGMVPGKVTKISQDTHLDEQRGQVYRLEIQVDQAALSPEHTADATTRDRQKIALKAGQTATAEIITRNRRIVDVLLDPLKQLQGGMNL</sequence>
<dbReference type="Proteomes" id="UP000646053">
    <property type="component" value="Unassembled WGS sequence"/>
</dbReference>
<keyword evidence="3 8" id="KW-0812">Transmembrane</keyword>
<keyword evidence="11" id="KW-1185">Reference proteome</keyword>
<feature type="transmembrane region" description="Helical" evidence="8">
    <location>
        <begin position="54"/>
        <end position="75"/>
    </location>
</feature>
<dbReference type="RefSeq" id="WP_162424819.1">
    <property type="nucleotide sequence ID" value="NZ_WVIE01000028.1"/>
</dbReference>
<protein>
    <submittedName>
        <fullName evidence="10">HlyD family efflux transporter periplasmic adaptor subunit</fullName>
    </submittedName>
</protein>
<dbReference type="Gene3D" id="2.40.30.170">
    <property type="match status" value="1"/>
</dbReference>
<dbReference type="SUPFAM" id="SSF111369">
    <property type="entry name" value="HlyD-like secretion proteins"/>
    <property type="match status" value="1"/>
</dbReference>
<gene>
    <name evidence="10" type="ORF">GS601_18665</name>
</gene>
<dbReference type="PANTHER" id="PTHR30386">
    <property type="entry name" value="MEMBRANE FUSION SUBUNIT OF EMRAB-TOLC MULTIDRUG EFFLUX PUMP"/>
    <property type="match status" value="1"/>
</dbReference>
<dbReference type="EMBL" id="WVIE01000028">
    <property type="protein sequence ID" value="NDJ19289.1"/>
    <property type="molecule type" value="Genomic_DNA"/>
</dbReference>
<comment type="caution">
    <text evidence="10">The sequence shown here is derived from an EMBL/GenBank/DDBJ whole genome shotgun (WGS) entry which is preliminary data.</text>
</comment>
<evidence type="ECO:0000256" key="7">
    <source>
        <dbReference type="SAM" id="MobiDB-lite"/>
    </source>
</evidence>
<feature type="coiled-coil region" evidence="6">
    <location>
        <begin position="127"/>
        <end position="154"/>
    </location>
</feature>
<dbReference type="Gene3D" id="2.40.50.100">
    <property type="match status" value="1"/>
</dbReference>
<name>A0A8J7Z3F6_9CYAN</name>
<comment type="similarity">
    <text evidence="2">Belongs to the membrane fusion protein (MFP) (TC 8.A.1) family.</text>
</comment>
<evidence type="ECO:0000256" key="3">
    <source>
        <dbReference type="ARBA" id="ARBA00022692"/>
    </source>
</evidence>
<feature type="domain" description="AprE-like beta-barrel" evidence="9">
    <location>
        <begin position="348"/>
        <end position="420"/>
    </location>
</feature>
<evidence type="ECO:0000256" key="5">
    <source>
        <dbReference type="ARBA" id="ARBA00023136"/>
    </source>
</evidence>
<evidence type="ECO:0000256" key="4">
    <source>
        <dbReference type="ARBA" id="ARBA00022989"/>
    </source>
</evidence>
<evidence type="ECO:0000259" key="9">
    <source>
        <dbReference type="Pfam" id="PF26002"/>
    </source>
</evidence>
<proteinExistence type="inferred from homology"/>
<keyword evidence="4 8" id="KW-1133">Transmembrane helix</keyword>
<keyword evidence="5 8" id="KW-0472">Membrane</keyword>
<organism evidence="10 11">
    <name type="scientific">Myxacorys almedinensis A</name>
    <dbReference type="NCBI Taxonomy" id="2690445"/>
    <lineage>
        <taxon>Bacteria</taxon>
        <taxon>Bacillati</taxon>
        <taxon>Cyanobacteriota</taxon>
        <taxon>Cyanophyceae</taxon>
        <taxon>Leptolyngbyales</taxon>
        <taxon>Leptolyngbyaceae</taxon>
        <taxon>Myxacorys</taxon>
        <taxon>Myxacorys almedinensis</taxon>
    </lineage>
</organism>
<evidence type="ECO:0000313" key="10">
    <source>
        <dbReference type="EMBL" id="NDJ19289.1"/>
    </source>
</evidence>
<evidence type="ECO:0000256" key="6">
    <source>
        <dbReference type="SAM" id="Coils"/>
    </source>
</evidence>
<keyword evidence="6" id="KW-0175">Coiled coil</keyword>
<feature type="region of interest" description="Disordered" evidence="7">
    <location>
        <begin position="1"/>
        <end position="46"/>
    </location>
</feature>
<dbReference type="PRINTS" id="PR01490">
    <property type="entry name" value="RTXTOXIND"/>
</dbReference>
<feature type="compositionally biased region" description="Polar residues" evidence="7">
    <location>
        <begin position="35"/>
        <end position="46"/>
    </location>
</feature>
<dbReference type="PANTHER" id="PTHR30386:SF26">
    <property type="entry name" value="TRANSPORT PROTEIN COMB"/>
    <property type="match status" value="1"/>
</dbReference>
<evidence type="ECO:0000256" key="2">
    <source>
        <dbReference type="ARBA" id="ARBA00009477"/>
    </source>
</evidence>
<dbReference type="InterPro" id="IPR050739">
    <property type="entry name" value="MFP"/>
</dbReference>
<reference evidence="10" key="1">
    <citation type="submission" date="2019-12" db="EMBL/GenBank/DDBJ databases">
        <title>High-Quality draft genome sequences of three cyanobacteria isolated from the limestone walls of the Old Cathedral of Coimbra.</title>
        <authorList>
            <person name="Tiago I."/>
            <person name="Soares F."/>
            <person name="Portugal A."/>
        </authorList>
    </citation>
    <scope>NUCLEOTIDE SEQUENCE</scope>
    <source>
        <strain evidence="10">A</strain>
    </source>
</reference>
<accession>A0A8J7Z3F6</accession>
<dbReference type="Pfam" id="PF26002">
    <property type="entry name" value="Beta-barrel_AprE"/>
    <property type="match status" value="1"/>
</dbReference>
<feature type="compositionally biased region" description="Pro residues" evidence="7">
    <location>
        <begin position="15"/>
        <end position="24"/>
    </location>
</feature>
<evidence type="ECO:0000256" key="8">
    <source>
        <dbReference type="SAM" id="Phobius"/>
    </source>
</evidence>
<feature type="coiled-coil region" evidence="6">
    <location>
        <begin position="246"/>
        <end position="273"/>
    </location>
</feature>
<dbReference type="GO" id="GO:0016020">
    <property type="term" value="C:membrane"/>
    <property type="evidence" value="ECO:0007669"/>
    <property type="project" value="UniProtKB-SubCell"/>
</dbReference>
<dbReference type="AlphaFoldDB" id="A0A8J7Z3F6"/>
<dbReference type="InterPro" id="IPR058982">
    <property type="entry name" value="Beta-barrel_AprE"/>
</dbReference>